<dbReference type="AlphaFoldDB" id="A0A118LV46"/>
<proteinExistence type="predicted"/>
<dbReference type="EMBL" id="LOYH01000032">
    <property type="protein sequence ID" value="KVK85309.1"/>
    <property type="molecule type" value="Genomic_DNA"/>
</dbReference>
<name>A0A118LV46_BURCE</name>
<evidence type="ECO:0000313" key="2">
    <source>
        <dbReference type="Proteomes" id="UP000069001"/>
    </source>
</evidence>
<reference evidence="1 2" key="1">
    <citation type="submission" date="2015-11" db="EMBL/GenBank/DDBJ databases">
        <title>Expanding the genomic diversity of Burkholderia species for the development of highly accurate diagnostics.</title>
        <authorList>
            <person name="Sahl J."/>
            <person name="Keim P."/>
            <person name="Wagner D."/>
        </authorList>
    </citation>
    <scope>NUCLEOTIDE SEQUENCE [LARGE SCALE GENOMIC DNA]</scope>
    <source>
        <strain evidence="1 2">MSMB1302</strain>
    </source>
</reference>
<dbReference type="Proteomes" id="UP000069001">
    <property type="component" value="Unassembled WGS sequence"/>
</dbReference>
<comment type="caution">
    <text evidence="1">The sequence shown here is derived from an EMBL/GenBank/DDBJ whole genome shotgun (WGS) entry which is preliminary data.</text>
</comment>
<sequence length="61" mass="7067">MGVFPAFFRRLGSIESGARKVARFSSGPRYAMMRRMTIRNTTLSLHHHHGRPLPRRGSFRI</sequence>
<protein>
    <submittedName>
        <fullName evidence="1">Uncharacterized protein</fullName>
    </submittedName>
</protein>
<organism evidence="1 2">
    <name type="scientific">Burkholderia cepacia</name>
    <name type="common">Pseudomonas cepacia</name>
    <dbReference type="NCBI Taxonomy" id="292"/>
    <lineage>
        <taxon>Bacteria</taxon>
        <taxon>Pseudomonadati</taxon>
        <taxon>Pseudomonadota</taxon>
        <taxon>Betaproteobacteria</taxon>
        <taxon>Burkholderiales</taxon>
        <taxon>Burkholderiaceae</taxon>
        <taxon>Burkholderia</taxon>
        <taxon>Burkholderia cepacia complex</taxon>
    </lineage>
</organism>
<accession>A0A118LV46</accession>
<evidence type="ECO:0000313" key="1">
    <source>
        <dbReference type="EMBL" id="KVK85309.1"/>
    </source>
</evidence>
<gene>
    <name evidence="1" type="ORF">WS90_09585</name>
</gene>